<evidence type="ECO:0000313" key="4">
    <source>
        <dbReference type="Proteomes" id="UP000237968"/>
    </source>
</evidence>
<keyword evidence="2" id="KW-0175">Coiled coil</keyword>
<reference evidence="3 4" key="1">
    <citation type="submission" date="2018-03" db="EMBL/GenBank/DDBJ databases">
        <title>Draft Genome Sequences of the Obligatory Marine Myxobacteria Enhygromyxa salina SWB005.</title>
        <authorList>
            <person name="Poehlein A."/>
            <person name="Moghaddam J.A."/>
            <person name="Harms H."/>
            <person name="Alanjari M."/>
            <person name="Koenig G.M."/>
            <person name="Daniel R."/>
            <person name="Schaeberle T.F."/>
        </authorList>
    </citation>
    <scope>NUCLEOTIDE SEQUENCE [LARGE SCALE GENOMIC DNA]</scope>
    <source>
        <strain evidence="3 4">SWB005</strain>
    </source>
</reference>
<dbReference type="RefSeq" id="WP_106395010.1">
    <property type="nucleotide sequence ID" value="NZ_PVNK01000255.1"/>
</dbReference>
<evidence type="ECO:0000256" key="1">
    <source>
        <dbReference type="ARBA" id="ARBA00007613"/>
    </source>
</evidence>
<evidence type="ECO:0000256" key="2">
    <source>
        <dbReference type="SAM" id="Coils"/>
    </source>
</evidence>
<dbReference type="InterPro" id="IPR003423">
    <property type="entry name" value="OMP_efflux"/>
</dbReference>
<dbReference type="Gene3D" id="1.20.1600.10">
    <property type="entry name" value="Outer membrane efflux proteins (OEP)"/>
    <property type="match status" value="1"/>
</dbReference>
<feature type="coiled-coil region" evidence="2">
    <location>
        <begin position="182"/>
        <end position="209"/>
    </location>
</feature>
<name>A0A2S9XE54_9BACT</name>
<proteinExistence type="inferred from homology"/>
<dbReference type="AlphaFoldDB" id="A0A2S9XE54"/>
<dbReference type="InterPro" id="IPR010131">
    <property type="entry name" value="MdtP/NodT-like"/>
</dbReference>
<sequence>MMQALMFSLVLGFGPATGPEARPSEAARVDEPRFTLEQALAAMDEGHPLLEAGDAKVDAARARVRSARLWTNPQFELDYVWGVRATSYDPAGSWIGSIGQFIELSGAPRARGRVARHELGATRADLDDVRMSLAYDVEVAMIELRARLDEVAVLDQNIADLEHGLAIVRARAEAGVISTYDENRTLLALAQAEAELVEAEAAALDAREQLALAVGPLAARLQGEPDVELEVAPPLPPLDGLRDVQVQRPDLVATRAIADAAAAKVDLARREVMPGIGLRVLAGFGQGPGQVDFGFGVSVPLPVVQRGQAAIPQAQAEARAAQARSSAAQIAAEQQLVLAHQRAELLRERSQAFAATRPLAERVKAQAELAYTDGQLEIIGLMDAYLAVRDQRLRGIVLALAAHLAELQLRRLAGAR</sequence>
<dbReference type="PANTHER" id="PTHR30203">
    <property type="entry name" value="OUTER MEMBRANE CATION EFFLUX PROTEIN"/>
    <property type="match status" value="1"/>
</dbReference>
<comment type="similarity">
    <text evidence="1">Belongs to the outer membrane factor (OMF) (TC 1.B.17) family.</text>
</comment>
<comment type="caution">
    <text evidence="3">The sequence shown here is derived from an EMBL/GenBank/DDBJ whole genome shotgun (WGS) entry which is preliminary data.</text>
</comment>
<keyword evidence="4" id="KW-1185">Reference proteome</keyword>
<dbReference type="EMBL" id="PVNK01000255">
    <property type="protein sequence ID" value="PRP91142.1"/>
    <property type="molecule type" value="Genomic_DNA"/>
</dbReference>
<dbReference type="SUPFAM" id="SSF56954">
    <property type="entry name" value="Outer membrane efflux proteins (OEP)"/>
    <property type="match status" value="1"/>
</dbReference>
<dbReference type="GO" id="GO:0015562">
    <property type="term" value="F:efflux transmembrane transporter activity"/>
    <property type="evidence" value="ECO:0007669"/>
    <property type="project" value="InterPro"/>
</dbReference>
<organism evidence="3 4">
    <name type="scientific">Enhygromyxa salina</name>
    <dbReference type="NCBI Taxonomy" id="215803"/>
    <lineage>
        <taxon>Bacteria</taxon>
        <taxon>Pseudomonadati</taxon>
        <taxon>Myxococcota</taxon>
        <taxon>Polyangia</taxon>
        <taxon>Nannocystales</taxon>
        <taxon>Nannocystaceae</taxon>
        <taxon>Enhygromyxa</taxon>
    </lineage>
</organism>
<accession>A0A2S9XE54</accession>
<evidence type="ECO:0000313" key="3">
    <source>
        <dbReference type="EMBL" id="PRP91142.1"/>
    </source>
</evidence>
<dbReference type="Proteomes" id="UP000237968">
    <property type="component" value="Unassembled WGS sequence"/>
</dbReference>
<protein>
    <submittedName>
        <fullName evidence="3">Cobalt-zinc-cadmium resistance protein CzcC</fullName>
    </submittedName>
</protein>
<gene>
    <name evidence="3" type="primary">czcC_2</name>
    <name evidence="3" type="ORF">ENSA5_58020</name>
</gene>
<dbReference type="PANTHER" id="PTHR30203:SF24">
    <property type="entry name" value="BLR4935 PROTEIN"/>
    <property type="match status" value="1"/>
</dbReference>
<dbReference type="Pfam" id="PF02321">
    <property type="entry name" value="OEP"/>
    <property type="match status" value="2"/>
</dbReference>